<dbReference type="RefSeq" id="XP_003096442.2">
    <property type="nucleotide sequence ID" value="XM_003096394.2"/>
</dbReference>
<evidence type="ECO:0000313" key="2">
    <source>
        <dbReference type="EMBL" id="EFO86981.1"/>
    </source>
</evidence>
<keyword evidence="1" id="KW-1133">Transmembrane helix</keyword>
<protein>
    <submittedName>
        <fullName evidence="2">Uncharacterized protein</fullName>
    </submittedName>
</protein>
<dbReference type="OrthoDB" id="5794598at2759"/>
<dbReference type="FunCoup" id="E3N524">
    <property type="interactions" value="377"/>
</dbReference>
<reference evidence="2" key="1">
    <citation type="submission" date="2007-07" db="EMBL/GenBank/DDBJ databases">
        <title>PCAP assembly of the Caenorhabditis remanei genome.</title>
        <authorList>
            <consortium name="The Caenorhabditis remanei Sequencing Consortium"/>
            <person name="Wilson R.K."/>
        </authorList>
    </citation>
    <scope>NUCLEOTIDE SEQUENCE [LARGE SCALE GENOMIC DNA]</scope>
    <source>
        <strain evidence="2">PB4641</strain>
    </source>
</reference>
<dbReference type="EMBL" id="DS268530">
    <property type="protein sequence ID" value="EFO86981.1"/>
    <property type="molecule type" value="Genomic_DNA"/>
</dbReference>
<keyword evidence="1" id="KW-0812">Transmembrane</keyword>
<dbReference type="HOGENOM" id="CLU_089755_0_0_1"/>
<name>E3N524_CAERE</name>
<sequence length="271" mass="29945">MTALFSCFSLHSSIKLSPFFSTHRFSAFFFFFFFFQPIHSILSRTMSSIVVGSGALAETVVGLLCAAGRRVSLVAPSGKVNAQKFDSVVIKAILQEDSEKKIPFEFVDDLRQQQKLAEKNFKKINVTTDLSKIEAADQIIDACSADETSLFSHAAKAVPNATIISLNGDKSPIHSNHVSVKMYSPICETKTAKMFTNSKVSKKTFDEVNQLLDSMGFTVLSEEDSQVADRLVQDMQQVEKSSPLSRLASILVNPLNTPVTPSVQKEQYLLF</sequence>
<keyword evidence="3" id="KW-1185">Reference proteome</keyword>
<feature type="transmembrane region" description="Helical" evidence="1">
    <location>
        <begin position="25"/>
        <end position="42"/>
    </location>
</feature>
<dbReference type="OMA" id="KVNAQKF"/>
<dbReference type="AlphaFoldDB" id="E3N524"/>
<evidence type="ECO:0000313" key="3">
    <source>
        <dbReference type="Proteomes" id="UP000008281"/>
    </source>
</evidence>
<dbReference type="STRING" id="31234.E3N524"/>
<proteinExistence type="predicted"/>
<accession>E3N524</accession>
<dbReference type="eggNOG" id="ENOG502TFPI">
    <property type="taxonomic scope" value="Eukaryota"/>
</dbReference>
<dbReference type="KEGG" id="crq:GCK72_017206"/>
<organism evidence="3">
    <name type="scientific">Caenorhabditis remanei</name>
    <name type="common">Caenorhabditis vulgaris</name>
    <dbReference type="NCBI Taxonomy" id="31234"/>
    <lineage>
        <taxon>Eukaryota</taxon>
        <taxon>Metazoa</taxon>
        <taxon>Ecdysozoa</taxon>
        <taxon>Nematoda</taxon>
        <taxon>Chromadorea</taxon>
        <taxon>Rhabditida</taxon>
        <taxon>Rhabditina</taxon>
        <taxon>Rhabditomorpha</taxon>
        <taxon>Rhabditoidea</taxon>
        <taxon>Rhabditidae</taxon>
        <taxon>Peloderinae</taxon>
        <taxon>Caenorhabditis</taxon>
    </lineage>
</organism>
<dbReference type="Gene3D" id="3.40.50.720">
    <property type="entry name" value="NAD(P)-binding Rossmann-like Domain"/>
    <property type="match status" value="1"/>
</dbReference>
<keyword evidence="1" id="KW-0472">Membrane</keyword>
<dbReference type="Proteomes" id="UP000008281">
    <property type="component" value="Unassembled WGS sequence"/>
</dbReference>
<dbReference type="InParanoid" id="E3N524"/>
<dbReference type="CTD" id="9823766"/>
<dbReference type="GeneID" id="9823766"/>
<dbReference type="FunFam" id="3.40.50.720:FF:000939">
    <property type="entry name" value="Protein CBG19189"/>
    <property type="match status" value="1"/>
</dbReference>
<evidence type="ECO:0000256" key="1">
    <source>
        <dbReference type="SAM" id="Phobius"/>
    </source>
</evidence>
<gene>
    <name evidence="2" type="ORF">CRE_19337</name>
</gene>